<comment type="caution">
    <text evidence="6">The sequence shown here is derived from an EMBL/GenBank/DDBJ whole genome shotgun (WGS) entry which is preliminary data.</text>
</comment>
<dbReference type="PANTHER" id="PTHR30055">
    <property type="entry name" value="HTH-TYPE TRANSCRIPTIONAL REGULATOR RUTR"/>
    <property type="match status" value="1"/>
</dbReference>
<evidence type="ECO:0000256" key="4">
    <source>
        <dbReference type="PROSITE-ProRule" id="PRU00335"/>
    </source>
</evidence>
<dbReference type="Pfam" id="PF00440">
    <property type="entry name" value="TetR_N"/>
    <property type="match status" value="1"/>
</dbReference>
<dbReference type="InterPro" id="IPR009057">
    <property type="entry name" value="Homeodomain-like_sf"/>
</dbReference>
<sequence>MAREQGLRDRKKAETRERIADVAAGLFAEHGYEAVSVIDVARAANVSDQTVYNYFPAKQDLVLDRVDEFLELYRRAVLERGAGVSPAGAIRPLLEADIERYRHTDPRQGRGEFFTQCVISPVLRRFALEFRERQIEVVADAIVSTCPDLAPLSATAHAAALVAVVQAIGDRIGAGLRDSAPVAELVAELTRVASLALDDLDRAFRSVTTPGAPS</sequence>
<evidence type="ECO:0000256" key="1">
    <source>
        <dbReference type="ARBA" id="ARBA00023015"/>
    </source>
</evidence>
<dbReference type="GO" id="GO:0000976">
    <property type="term" value="F:transcription cis-regulatory region binding"/>
    <property type="evidence" value="ECO:0007669"/>
    <property type="project" value="TreeGrafter"/>
</dbReference>
<dbReference type="RefSeq" id="WP_142703562.1">
    <property type="nucleotide sequence ID" value="NZ_VIRS01000003.1"/>
</dbReference>
<dbReference type="OrthoDB" id="5185169at2"/>
<name>A0A545AZX8_9ACTN</name>
<evidence type="ECO:0000256" key="3">
    <source>
        <dbReference type="ARBA" id="ARBA00023163"/>
    </source>
</evidence>
<dbReference type="PANTHER" id="PTHR30055:SF234">
    <property type="entry name" value="HTH-TYPE TRANSCRIPTIONAL REGULATOR BETI"/>
    <property type="match status" value="1"/>
</dbReference>
<dbReference type="EMBL" id="VIRS01000003">
    <property type="protein sequence ID" value="TQS46155.1"/>
    <property type="molecule type" value="Genomic_DNA"/>
</dbReference>
<feature type="DNA-binding region" description="H-T-H motif" evidence="4">
    <location>
        <begin position="36"/>
        <end position="55"/>
    </location>
</feature>
<evidence type="ECO:0000259" key="5">
    <source>
        <dbReference type="PROSITE" id="PS50977"/>
    </source>
</evidence>
<evidence type="ECO:0000313" key="7">
    <source>
        <dbReference type="Proteomes" id="UP000317982"/>
    </source>
</evidence>
<keyword evidence="2 4" id="KW-0238">DNA-binding</keyword>
<dbReference type="GO" id="GO:0003700">
    <property type="term" value="F:DNA-binding transcription factor activity"/>
    <property type="evidence" value="ECO:0007669"/>
    <property type="project" value="TreeGrafter"/>
</dbReference>
<keyword evidence="3" id="KW-0804">Transcription</keyword>
<dbReference type="InterPro" id="IPR050109">
    <property type="entry name" value="HTH-type_TetR-like_transc_reg"/>
</dbReference>
<protein>
    <submittedName>
        <fullName evidence="6">TetR/AcrR family transcriptional regulator</fullName>
    </submittedName>
</protein>
<dbReference type="PROSITE" id="PS50977">
    <property type="entry name" value="HTH_TETR_2"/>
    <property type="match status" value="1"/>
</dbReference>
<evidence type="ECO:0000313" key="6">
    <source>
        <dbReference type="EMBL" id="TQS46155.1"/>
    </source>
</evidence>
<gene>
    <name evidence="6" type="ORF">FL583_06655</name>
</gene>
<dbReference type="SUPFAM" id="SSF46689">
    <property type="entry name" value="Homeodomain-like"/>
    <property type="match status" value="1"/>
</dbReference>
<feature type="domain" description="HTH tetR-type" evidence="5">
    <location>
        <begin position="13"/>
        <end position="73"/>
    </location>
</feature>
<dbReference type="AlphaFoldDB" id="A0A545AZX8"/>
<dbReference type="Gene3D" id="1.10.357.10">
    <property type="entry name" value="Tetracycline Repressor, domain 2"/>
    <property type="match status" value="1"/>
</dbReference>
<dbReference type="InParanoid" id="A0A545AZX8"/>
<reference evidence="6 7" key="1">
    <citation type="submission" date="2019-07" db="EMBL/GenBank/DDBJ databases">
        <title>Cryptosporangium phraense sp. nov., isolated from plant litter.</title>
        <authorList>
            <person name="Suriyachadkun C."/>
        </authorList>
    </citation>
    <scope>NUCLEOTIDE SEQUENCE [LARGE SCALE GENOMIC DNA]</scope>
    <source>
        <strain evidence="6 7">A-T 5661</strain>
    </source>
</reference>
<proteinExistence type="predicted"/>
<dbReference type="InterPro" id="IPR001647">
    <property type="entry name" value="HTH_TetR"/>
</dbReference>
<organism evidence="6 7">
    <name type="scientific">Cryptosporangium phraense</name>
    <dbReference type="NCBI Taxonomy" id="2593070"/>
    <lineage>
        <taxon>Bacteria</taxon>
        <taxon>Bacillati</taxon>
        <taxon>Actinomycetota</taxon>
        <taxon>Actinomycetes</taxon>
        <taxon>Cryptosporangiales</taxon>
        <taxon>Cryptosporangiaceae</taxon>
        <taxon>Cryptosporangium</taxon>
    </lineage>
</organism>
<dbReference type="PRINTS" id="PR00455">
    <property type="entry name" value="HTHTETR"/>
</dbReference>
<evidence type="ECO:0000256" key="2">
    <source>
        <dbReference type="ARBA" id="ARBA00023125"/>
    </source>
</evidence>
<keyword evidence="1" id="KW-0805">Transcription regulation</keyword>
<dbReference type="Proteomes" id="UP000317982">
    <property type="component" value="Unassembled WGS sequence"/>
</dbReference>
<keyword evidence="7" id="KW-1185">Reference proteome</keyword>
<accession>A0A545AZX8</accession>